<feature type="zinc finger region" description="CHC2-type" evidence="12 14">
    <location>
        <begin position="38"/>
        <end position="62"/>
    </location>
</feature>
<keyword evidence="3 12" id="KW-0808">Transferase</keyword>
<dbReference type="Pfam" id="PF10410">
    <property type="entry name" value="DnaB_bind"/>
    <property type="match status" value="1"/>
</dbReference>
<dbReference type="SMART" id="SM00493">
    <property type="entry name" value="TOPRIM"/>
    <property type="match status" value="1"/>
</dbReference>
<evidence type="ECO:0000313" key="16">
    <source>
        <dbReference type="EMBL" id="QEN05892.1"/>
    </source>
</evidence>
<dbReference type="PANTHER" id="PTHR30313:SF2">
    <property type="entry name" value="DNA PRIMASE"/>
    <property type="match status" value="1"/>
</dbReference>
<keyword evidence="6 12" id="KW-0479">Metal-binding</keyword>
<gene>
    <name evidence="12 16" type="primary">dnaG</name>
    <name evidence="16" type="ORF">EW093_14710</name>
</gene>
<comment type="catalytic activity">
    <reaction evidence="12">
        <text>ssDNA + n NTP = ssDNA/pppN(pN)n-1 hybrid + (n-1) diphosphate.</text>
        <dbReference type="EC" id="2.7.7.101"/>
    </reaction>
</comment>
<dbReference type="Proteomes" id="UP000323824">
    <property type="component" value="Chromosome"/>
</dbReference>
<dbReference type="InterPro" id="IPR019475">
    <property type="entry name" value="DNA_primase_DnaB-bd"/>
</dbReference>
<keyword evidence="9" id="KW-0460">Magnesium</keyword>
<name>A0A5C1QI18_9SPIO</name>
<comment type="domain">
    <text evidence="12">Contains an N-terminal zinc-binding domain, a central core domain that contains the primase activity, and a C-terminal DnaB-binding domain.</text>
</comment>
<evidence type="ECO:0000256" key="9">
    <source>
        <dbReference type="ARBA" id="ARBA00022842"/>
    </source>
</evidence>
<proteinExistence type="inferred from homology"/>
<dbReference type="Gene3D" id="3.40.1360.10">
    <property type="match status" value="1"/>
</dbReference>
<keyword evidence="2 12" id="KW-0639">Primosome</keyword>
<evidence type="ECO:0000259" key="15">
    <source>
        <dbReference type="PROSITE" id="PS50880"/>
    </source>
</evidence>
<dbReference type="GO" id="GO:0005737">
    <property type="term" value="C:cytoplasm"/>
    <property type="evidence" value="ECO:0007669"/>
    <property type="project" value="TreeGrafter"/>
</dbReference>
<dbReference type="Pfam" id="PF01807">
    <property type="entry name" value="Zn_ribbon_DnaG"/>
    <property type="match status" value="1"/>
</dbReference>
<dbReference type="AlphaFoldDB" id="A0A5C1QI18"/>
<evidence type="ECO:0000256" key="4">
    <source>
        <dbReference type="ARBA" id="ARBA00022695"/>
    </source>
</evidence>
<dbReference type="Pfam" id="PF13155">
    <property type="entry name" value="Toprim_2"/>
    <property type="match status" value="1"/>
</dbReference>
<dbReference type="Gene3D" id="3.90.580.10">
    <property type="entry name" value="Zinc finger, CHC2-type domain"/>
    <property type="match status" value="1"/>
</dbReference>
<evidence type="ECO:0000256" key="5">
    <source>
        <dbReference type="ARBA" id="ARBA00022705"/>
    </source>
</evidence>
<keyword evidence="4 12" id="KW-0548">Nucleotidyltransferase</keyword>
<dbReference type="GO" id="GO:0003899">
    <property type="term" value="F:DNA-directed RNA polymerase activity"/>
    <property type="evidence" value="ECO:0007669"/>
    <property type="project" value="UniProtKB-UniRule"/>
</dbReference>
<dbReference type="HAMAP" id="MF_00974">
    <property type="entry name" value="DNA_primase_DnaG"/>
    <property type="match status" value="1"/>
</dbReference>
<dbReference type="OrthoDB" id="9803773at2"/>
<reference evidence="16 17" key="2">
    <citation type="submission" date="2019-09" db="EMBL/GenBank/DDBJ databases">
        <title>Complete Genome Sequence and Methylome Analysis of free living Spirochaetas.</title>
        <authorList>
            <person name="Leshcheva N."/>
            <person name="Mikheeva N."/>
        </authorList>
    </citation>
    <scope>NUCLEOTIDE SEQUENCE [LARGE SCALE GENOMIC DNA]</scope>
    <source>
        <strain evidence="16 17">P</strain>
    </source>
</reference>
<evidence type="ECO:0000256" key="13">
    <source>
        <dbReference type="PIRNR" id="PIRNR002811"/>
    </source>
</evidence>
<dbReference type="SUPFAM" id="SSF57783">
    <property type="entry name" value="Zinc beta-ribbon"/>
    <property type="match status" value="1"/>
</dbReference>
<dbReference type="GO" id="GO:0006269">
    <property type="term" value="P:DNA replication, synthesis of primer"/>
    <property type="evidence" value="ECO:0007669"/>
    <property type="project" value="UniProtKB-UniRule"/>
</dbReference>
<evidence type="ECO:0000256" key="8">
    <source>
        <dbReference type="ARBA" id="ARBA00022833"/>
    </source>
</evidence>
<protein>
    <recommendedName>
        <fullName evidence="12 13">DNA primase</fullName>
        <ecNumber evidence="12">2.7.7.101</ecNumber>
    </recommendedName>
</protein>
<evidence type="ECO:0000256" key="14">
    <source>
        <dbReference type="PIRSR" id="PIRSR002811-1"/>
    </source>
</evidence>
<dbReference type="InterPro" id="IPR013264">
    <property type="entry name" value="DNAG_N"/>
</dbReference>
<evidence type="ECO:0000256" key="1">
    <source>
        <dbReference type="ARBA" id="ARBA00022478"/>
    </source>
</evidence>
<reference evidence="16 17" key="1">
    <citation type="submission" date="2019-02" db="EMBL/GenBank/DDBJ databases">
        <authorList>
            <person name="Fomenkov A."/>
            <person name="Dubinina G."/>
            <person name="Grabovich M."/>
            <person name="Vincze T."/>
            <person name="Roberts R.J."/>
        </authorList>
    </citation>
    <scope>NUCLEOTIDE SEQUENCE [LARGE SCALE GENOMIC DNA]</scope>
    <source>
        <strain evidence="16 17">P</strain>
    </source>
</reference>
<keyword evidence="10 12" id="KW-0238">DNA-binding</keyword>
<dbReference type="InterPro" id="IPR037068">
    <property type="entry name" value="DNA_primase_core_N_sf"/>
</dbReference>
<keyword evidence="8 12" id="KW-0862">Zinc</keyword>
<comment type="cofactor">
    <cofactor evidence="12 13 14">
        <name>Zn(2+)</name>
        <dbReference type="ChEBI" id="CHEBI:29105"/>
    </cofactor>
    <text evidence="12 13 14">Binds 1 zinc ion per monomer.</text>
</comment>
<dbReference type="InterPro" id="IPR034151">
    <property type="entry name" value="TOPRIM_DnaG_bac"/>
</dbReference>
<dbReference type="RefSeq" id="WP_149569126.1">
    <property type="nucleotide sequence ID" value="NZ_CP035807.1"/>
</dbReference>
<dbReference type="PIRSF" id="PIRSF002811">
    <property type="entry name" value="DnaG"/>
    <property type="match status" value="1"/>
</dbReference>
<dbReference type="EMBL" id="CP035807">
    <property type="protein sequence ID" value="QEN05892.1"/>
    <property type="molecule type" value="Genomic_DNA"/>
</dbReference>
<dbReference type="InterPro" id="IPR030846">
    <property type="entry name" value="DnaG_bac"/>
</dbReference>
<evidence type="ECO:0000256" key="11">
    <source>
        <dbReference type="ARBA" id="ARBA00023163"/>
    </source>
</evidence>
<dbReference type="InterPro" id="IPR050219">
    <property type="entry name" value="DnaG_primase"/>
</dbReference>
<dbReference type="InterPro" id="IPR002694">
    <property type="entry name" value="Znf_CHC2"/>
</dbReference>
<accession>A0A5C1QI18</accession>
<dbReference type="SMART" id="SM00400">
    <property type="entry name" value="ZnF_CHCC"/>
    <property type="match status" value="1"/>
</dbReference>
<evidence type="ECO:0000256" key="10">
    <source>
        <dbReference type="ARBA" id="ARBA00023125"/>
    </source>
</evidence>
<dbReference type="GO" id="GO:0003677">
    <property type="term" value="F:DNA binding"/>
    <property type="evidence" value="ECO:0007669"/>
    <property type="project" value="UniProtKB-KW"/>
</dbReference>
<organism evidence="16 17">
    <name type="scientific">Thiospirochaeta perfilievii</name>
    <dbReference type="NCBI Taxonomy" id="252967"/>
    <lineage>
        <taxon>Bacteria</taxon>
        <taxon>Pseudomonadati</taxon>
        <taxon>Spirochaetota</taxon>
        <taxon>Spirochaetia</taxon>
        <taxon>Spirochaetales</taxon>
        <taxon>Spirochaetaceae</taxon>
        <taxon>Thiospirochaeta</taxon>
    </lineage>
</organism>
<keyword evidence="5 12" id="KW-0235">DNA replication</keyword>
<comment type="similarity">
    <text evidence="12 13">Belongs to the DnaG primase family.</text>
</comment>
<keyword evidence="7 12" id="KW-0863">Zinc-finger</keyword>
<dbReference type="GO" id="GO:1990077">
    <property type="term" value="C:primosome complex"/>
    <property type="evidence" value="ECO:0007669"/>
    <property type="project" value="UniProtKB-KW"/>
</dbReference>
<dbReference type="PANTHER" id="PTHR30313">
    <property type="entry name" value="DNA PRIMASE"/>
    <property type="match status" value="1"/>
</dbReference>
<dbReference type="Gene3D" id="1.10.860.10">
    <property type="entry name" value="DNAb Helicase, Chain A"/>
    <property type="match status" value="1"/>
</dbReference>
<dbReference type="InterPro" id="IPR006295">
    <property type="entry name" value="DNA_primase_DnaG"/>
</dbReference>
<dbReference type="Pfam" id="PF08275">
    <property type="entry name" value="DNAG_N"/>
    <property type="match status" value="1"/>
</dbReference>
<dbReference type="EC" id="2.7.7.101" evidence="12"/>
<dbReference type="KEGG" id="sper:EW093_14710"/>
<evidence type="ECO:0000256" key="12">
    <source>
        <dbReference type="HAMAP-Rule" id="MF_00974"/>
    </source>
</evidence>
<dbReference type="GO" id="GO:0008270">
    <property type="term" value="F:zinc ion binding"/>
    <property type="evidence" value="ECO:0007669"/>
    <property type="project" value="UniProtKB-UniRule"/>
</dbReference>
<dbReference type="GO" id="GO:0000428">
    <property type="term" value="C:DNA-directed RNA polymerase complex"/>
    <property type="evidence" value="ECO:0007669"/>
    <property type="project" value="UniProtKB-KW"/>
</dbReference>
<keyword evidence="17" id="KW-1185">Reference proteome</keyword>
<sequence>MRIPESTIQEISDKASIVDVVSEYTSLVLKGDKHWGCCPFHNEKTPSFTVTEDKNMFYCFGCQKGGSIFNFIMEIEHMSFVDAVVHLGQKSGVRVELSNNNQSDEQVNLRDSQLSIYDKVCGSFSYILEKKEEGKKALDYLYSRGLNDEIIQKFRLGYAPVGSGWLYNFLRNKNYSDEFLKSTGFFSKKNSRVSIFFDRVMFPVINHHNQVVAFSGRSLSDYGPKYINSPETMVYHKGSILFGINHAIKSIRNKKEFILCEGNLDVIALHQVGLSNAVAPLGTAFTESQAKLLKRYADKGTILFDGDSAGIKATEKACIILERVGITPSVISLAEGLDPAEILKKNGPEALIKSCKYTINSFDYLLKRVLTQFGGESPESKESVAKGMLPYINSIISDIRKEACLEKLATELGVSVSSVLNASKANSQRTFIKKREDNGEIYDIYNDKELYLMCALVVNSEYFKNVNQYVDEFGVTSRPALTVYNAISNSLKEGITSIESIIRRVDNDKLRQLIISKCTSSEFDDNPGNIIIDSLVFLKRKALLIKISELERHLNDVSRSGDIKEISLLLKQKSELDDKLGRIEDY</sequence>
<comment type="subunit">
    <text evidence="12">Monomer. Interacts with DnaB.</text>
</comment>
<keyword evidence="11 12" id="KW-0804">Transcription</keyword>
<evidence type="ECO:0000256" key="7">
    <source>
        <dbReference type="ARBA" id="ARBA00022771"/>
    </source>
</evidence>
<dbReference type="InterPro" id="IPR036977">
    <property type="entry name" value="DNA_primase_Znf_CHC2"/>
</dbReference>
<evidence type="ECO:0000256" key="3">
    <source>
        <dbReference type="ARBA" id="ARBA00022679"/>
    </source>
</evidence>
<comment type="function">
    <text evidence="12 13">RNA polymerase that catalyzes the synthesis of short RNA molecules used as primers for DNA polymerase during DNA replication.</text>
</comment>
<evidence type="ECO:0000256" key="2">
    <source>
        <dbReference type="ARBA" id="ARBA00022515"/>
    </source>
</evidence>
<dbReference type="InterPro" id="IPR006171">
    <property type="entry name" value="TOPRIM_dom"/>
</dbReference>
<keyword evidence="1 12" id="KW-0240">DNA-directed RNA polymerase</keyword>
<dbReference type="InterPro" id="IPR016136">
    <property type="entry name" value="DNA_helicase_N/primase_C"/>
</dbReference>
<dbReference type="FunFam" id="3.90.580.10:FF:000001">
    <property type="entry name" value="DNA primase"/>
    <property type="match status" value="1"/>
</dbReference>
<dbReference type="PROSITE" id="PS50880">
    <property type="entry name" value="TOPRIM"/>
    <property type="match status" value="1"/>
</dbReference>
<dbReference type="CDD" id="cd03364">
    <property type="entry name" value="TOPRIM_DnaG_primases"/>
    <property type="match status" value="1"/>
</dbReference>
<feature type="domain" description="Toprim" evidence="15">
    <location>
        <begin position="255"/>
        <end position="336"/>
    </location>
</feature>
<dbReference type="SUPFAM" id="SSF56731">
    <property type="entry name" value="DNA primase core"/>
    <property type="match status" value="1"/>
</dbReference>
<dbReference type="NCBIfam" id="TIGR01391">
    <property type="entry name" value="dnaG"/>
    <property type="match status" value="1"/>
</dbReference>
<dbReference type="Gene3D" id="3.90.980.10">
    <property type="entry name" value="DNA primase, catalytic core, N-terminal domain"/>
    <property type="match status" value="1"/>
</dbReference>
<evidence type="ECO:0000256" key="6">
    <source>
        <dbReference type="ARBA" id="ARBA00022723"/>
    </source>
</evidence>
<evidence type="ECO:0000313" key="17">
    <source>
        <dbReference type="Proteomes" id="UP000323824"/>
    </source>
</evidence>